<evidence type="ECO:0000256" key="8">
    <source>
        <dbReference type="ARBA" id="ARBA00023242"/>
    </source>
</evidence>
<dbReference type="EMBL" id="LWCA01000094">
    <property type="protein sequence ID" value="OAF70967.1"/>
    <property type="molecule type" value="Genomic_DNA"/>
</dbReference>
<evidence type="ECO:0000256" key="4">
    <source>
        <dbReference type="ARBA" id="ARBA00022737"/>
    </source>
</evidence>
<comment type="caution">
    <text evidence="11">The sequence shown here is derived from an EMBL/GenBank/DDBJ whole genome shotgun (WGS) entry which is preliminary data.</text>
</comment>
<organism evidence="11 12">
    <name type="scientific">Intoshia linei</name>
    <dbReference type="NCBI Taxonomy" id="1819745"/>
    <lineage>
        <taxon>Eukaryota</taxon>
        <taxon>Metazoa</taxon>
        <taxon>Spiralia</taxon>
        <taxon>Lophotrochozoa</taxon>
        <taxon>Mesozoa</taxon>
        <taxon>Orthonectida</taxon>
        <taxon>Rhopaluridae</taxon>
        <taxon>Intoshia</taxon>
    </lineage>
</organism>
<evidence type="ECO:0000256" key="7">
    <source>
        <dbReference type="ARBA" id="ARBA00023125"/>
    </source>
</evidence>
<protein>
    <recommendedName>
        <fullName evidence="10">C2H2-type domain-containing protein</fullName>
    </recommendedName>
</protein>
<dbReference type="FunFam" id="3.30.160.60:FF:000041">
    <property type="entry name" value="Zinc finger protein ZIC 1"/>
    <property type="match status" value="1"/>
</dbReference>
<feature type="domain" description="C2H2-type" evidence="10">
    <location>
        <begin position="298"/>
        <end position="327"/>
    </location>
</feature>
<keyword evidence="8" id="KW-0539">Nucleus</keyword>
<dbReference type="Gene3D" id="3.30.160.60">
    <property type="entry name" value="Classic Zinc Finger"/>
    <property type="match status" value="4"/>
</dbReference>
<evidence type="ECO:0000256" key="3">
    <source>
        <dbReference type="ARBA" id="ARBA00022723"/>
    </source>
</evidence>
<evidence type="ECO:0000256" key="1">
    <source>
        <dbReference type="ARBA" id="ARBA00004123"/>
    </source>
</evidence>
<comment type="subcellular location">
    <subcellularLocation>
        <location evidence="1">Nucleus</location>
    </subcellularLocation>
</comment>
<dbReference type="AlphaFoldDB" id="A0A177B9J1"/>
<keyword evidence="7" id="KW-0238">DNA-binding</keyword>
<dbReference type="InterPro" id="IPR041643">
    <property type="entry name" value="Znf_ZIC"/>
</dbReference>
<dbReference type="Pfam" id="PF00096">
    <property type="entry name" value="zf-C2H2"/>
    <property type="match status" value="2"/>
</dbReference>
<keyword evidence="12" id="KW-1185">Reference proteome</keyword>
<dbReference type="GO" id="GO:0005634">
    <property type="term" value="C:nucleus"/>
    <property type="evidence" value="ECO:0007669"/>
    <property type="project" value="UniProtKB-SubCell"/>
</dbReference>
<comment type="similarity">
    <text evidence="2">Belongs to the GLI C2H2-type zinc-finger protein family.</text>
</comment>
<gene>
    <name evidence="11" type="ORF">A3Q56_01208</name>
</gene>
<keyword evidence="3" id="KW-0479">Metal-binding</keyword>
<dbReference type="FunFam" id="3.30.160.60:FF:001049">
    <property type="entry name" value="zinc finger protein 319"/>
    <property type="match status" value="1"/>
</dbReference>
<dbReference type="GO" id="GO:0008270">
    <property type="term" value="F:zinc ion binding"/>
    <property type="evidence" value="ECO:0007669"/>
    <property type="project" value="UniProtKB-KW"/>
</dbReference>
<evidence type="ECO:0000313" key="12">
    <source>
        <dbReference type="Proteomes" id="UP000078046"/>
    </source>
</evidence>
<dbReference type="InterPro" id="IPR043359">
    <property type="entry name" value="GLI-like"/>
</dbReference>
<feature type="domain" description="C2H2-type" evidence="10">
    <location>
        <begin position="358"/>
        <end position="380"/>
    </location>
</feature>
<evidence type="ECO:0000256" key="9">
    <source>
        <dbReference type="PROSITE-ProRule" id="PRU00042"/>
    </source>
</evidence>
<dbReference type="FunFam" id="3.30.160.60:FF:000031">
    <property type="entry name" value="GLI family zinc finger 3"/>
    <property type="match status" value="1"/>
</dbReference>
<dbReference type="Pfam" id="PF23561">
    <property type="entry name" value="zf-C2H2_15"/>
    <property type="match status" value="1"/>
</dbReference>
<dbReference type="InterPro" id="IPR036236">
    <property type="entry name" value="Znf_C2H2_sf"/>
</dbReference>
<reference evidence="11 12" key="1">
    <citation type="submission" date="2016-04" db="EMBL/GenBank/DDBJ databases">
        <title>The genome of Intoshia linei affirms orthonectids as highly simplified spiralians.</title>
        <authorList>
            <person name="Mikhailov K.V."/>
            <person name="Slusarev G.S."/>
            <person name="Nikitin M.A."/>
            <person name="Logacheva M.D."/>
            <person name="Penin A."/>
            <person name="Aleoshin V."/>
            <person name="Panchin Y.V."/>
        </authorList>
    </citation>
    <scope>NUCLEOTIDE SEQUENCE [LARGE SCALE GENOMIC DNA]</scope>
    <source>
        <strain evidence="11">Intl2013</strain>
        <tissue evidence="11">Whole animal</tissue>
    </source>
</reference>
<feature type="domain" description="C2H2-type" evidence="10">
    <location>
        <begin position="328"/>
        <end position="357"/>
    </location>
</feature>
<dbReference type="InterPro" id="IPR013087">
    <property type="entry name" value="Znf_C2H2_type"/>
</dbReference>
<dbReference type="PANTHER" id="PTHR45718:SF8">
    <property type="entry name" value="GLIS FAMILY ZINC FINGER 2"/>
    <property type="match status" value="1"/>
</dbReference>
<dbReference type="Pfam" id="PF18366">
    <property type="entry name" value="zf_ZIC"/>
    <property type="match status" value="1"/>
</dbReference>
<evidence type="ECO:0000256" key="6">
    <source>
        <dbReference type="ARBA" id="ARBA00022833"/>
    </source>
</evidence>
<dbReference type="SUPFAM" id="SSF57667">
    <property type="entry name" value="beta-beta-alpha zinc fingers"/>
    <property type="match status" value="2"/>
</dbReference>
<dbReference type="PROSITE" id="PS50157">
    <property type="entry name" value="ZINC_FINGER_C2H2_2"/>
    <property type="match status" value="4"/>
</dbReference>
<dbReference type="PROSITE" id="PS00028">
    <property type="entry name" value="ZINC_FINGER_C2H2_1"/>
    <property type="match status" value="3"/>
</dbReference>
<accession>A0A177B9J1</accession>
<dbReference type="InterPro" id="IPR056436">
    <property type="entry name" value="Znf-C2H2_ZIC1-5/GLI1-3-like"/>
</dbReference>
<dbReference type="SMART" id="SM00355">
    <property type="entry name" value="ZnF_C2H2"/>
    <property type="match status" value="5"/>
</dbReference>
<name>A0A177B9J1_9BILA</name>
<feature type="domain" description="C2H2-type" evidence="10">
    <location>
        <begin position="270"/>
        <end position="297"/>
    </location>
</feature>
<evidence type="ECO:0000256" key="5">
    <source>
        <dbReference type="ARBA" id="ARBA00022771"/>
    </source>
</evidence>
<keyword evidence="4" id="KW-0677">Repeat</keyword>
<dbReference type="PANTHER" id="PTHR45718">
    <property type="entry name" value="TRANSCRIPTIONAL ACTIVATOR CUBITUS INTERRUPTUS"/>
    <property type="match status" value="1"/>
</dbReference>
<dbReference type="GO" id="GO:0000981">
    <property type="term" value="F:DNA-binding transcription factor activity, RNA polymerase II-specific"/>
    <property type="evidence" value="ECO:0007669"/>
    <property type="project" value="TreeGrafter"/>
</dbReference>
<keyword evidence="5 9" id="KW-0863">Zinc-finger</keyword>
<dbReference type="FunFam" id="3.30.160.60:FF:000035">
    <property type="entry name" value="Zinc finger protein ZIC 1"/>
    <property type="match status" value="1"/>
</dbReference>
<evidence type="ECO:0000256" key="2">
    <source>
        <dbReference type="ARBA" id="ARBA00010831"/>
    </source>
</evidence>
<evidence type="ECO:0000313" key="11">
    <source>
        <dbReference type="EMBL" id="OAF70967.1"/>
    </source>
</evidence>
<sequence length="380" mass="44687">MNVPISRMPLQAVQHGVIDTNLNNKISELKLNQCEPSYRKNYMINTGDYLDRSSCSEKVSSNGYNFGSSSCSNQILPIQRYNQQTHYTLHNMEMYQNYFGHAQTPNVKPYMADFNLDMPQKHNYSSYFNRSNSKPNHVYPYQMDRNFNHYPNGQALFQEKLPRNAYYPNKYEKINHPSYPPSFHDPNSLNNPLFINPIFYGNYPSQHLSRNQNPMPDMPTKCKWLINPKIDNKLCGKLFYTLKELVNHLQTQHVGHSETNESNIHICYWKDCIRVSKPFKARYKLVNHIRVHTGEKPFPCTFPDCGKSFARSENLKIHKRIHTGEKPFECSFEGCNRRFANSSDRKKHGHVHTNDRNYKCTKCDKRYAHPSSLRKHIKIH</sequence>
<proteinExistence type="inferred from homology"/>
<keyword evidence="6" id="KW-0862">Zinc</keyword>
<dbReference type="Proteomes" id="UP000078046">
    <property type="component" value="Unassembled WGS sequence"/>
</dbReference>
<dbReference type="GO" id="GO:0000978">
    <property type="term" value="F:RNA polymerase II cis-regulatory region sequence-specific DNA binding"/>
    <property type="evidence" value="ECO:0007669"/>
    <property type="project" value="TreeGrafter"/>
</dbReference>
<evidence type="ECO:0000259" key="10">
    <source>
        <dbReference type="PROSITE" id="PS50157"/>
    </source>
</evidence>
<dbReference type="OrthoDB" id="3214149at2759"/>